<dbReference type="InterPro" id="IPR001296">
    <property type="entry name" value="Glyco_trans_1"/>
</dbReference>
<dbReference type="CDD" id="cd03809">
    <property type="entry name" value="GT4_MtfB-like"/>
    <property type="match status" value="1"/>
</dbReference>
<dbReference type="PANTHER" id="PTHR46401">
    <property type="entry name" value="GLYCOSYLTRANSFERASE WBBK-RELATED"/>
    <property type="match status" value="1"/>
</dbReference>
<dbReference type="Pfam" id="PF00534">
    <property type="entry name" value="Glycos_transf_1"/>
    <property type="match status" value="1"/>
</dbReference>
<dbReference type="Gene3D" id="3.40.50.2000">
    <property type="entry name" value="Glycogen Phosphorylase B"/>
    <property type="match status" value="2"/>
</dbReference>
<organism evidence="4 5">
    <name type="scientific">Elizabethkingia occulta</name>
    <dbReference type="NCBI Taxonomy" id="1867263"/>
    <lineage>
        <taxon>Bacteria</taxon>
        <taxon>Pseudomonadati</taxon>
        <taxon>Bacteroidota</taxon>
        <taxon>Flavobacteriia</taxon>
        <taxon>Flavobacteriales</taxon>
        <taxon>Weeksellaceae</taxon>
        <taxon>Elizabethkingia</taxon>
    </lineage>
</organism>
<dbReference type="GO" id="GO:0009103">
    <property type="term" value="P:lipopolysaccharide biosynthetic process"/>
    <property type="evidence" value="ECO:0007669"/>
    <property type="project" value="TreeGrafter"/>
</dbReference>
<dbReference type="Pfam" id="PF13439">
    <property type="entry name" value="Glyco_transf_4"/>
    <property type="match status" value="1"/>
</dbReference>
<reference evidence="4 5" key="1">
    <citation type="submission" date="2016-06" db="EMBL/GenBank/DDBJ databases">
        <title>Revisiting the taxonomy of the Elizabethkingia Genus based on Whole-Genome Sequencing, Optical Mapping, and MALDI-TOF.</title>
        <authorList>
            <person name="Nicholson A.C."/>
        </authorList>
    </citation>
    <scope>NUCLEOTIDE SEQUENCE [LARGE SCALE GENOMIC DNA]</scope>
    <source>
        <strain evidence="4 5">G4070</strain>
    </source>
</reference>
<dbReference type="SUPFAM" id="SSF53756">
    <property type="entry name" value="UDP-Glycosyltransferase/glycogen phosphorylase"/>
    <property type="match status" value="1"/>
</dbReference>
<dbReference type="InterPro" id="IPR028098">
    <property type="entry name" value="Glyco_trans_4-like_N"/>
</dbReference>
<evidence type="ECO:0000313" key="4">
    <source>
        <dbReference type="EMBL" id="OPC61532.1"/>
    </source>
</evidence>
<dbReference type="Proteomes" id="UP000190813">
    <property type="component" value="Unassembled WGS sequence"/>
</dbReference>
<protein>
    <submittedName>
        <fullName evidence="4">Glycosyltransferase</fullName>
    </submittedName>
</protein>
<evidence type="ECO:0000256" key="1">
    <source>
        <dbReference type="ARBA" id="ARBA00022679"/>
    </source>
</evidence>
<accession>A0A1T3MA62</accession>
<dbReference type="PANTHER" id="PTHR46401:SF2">
    <property type="entry name" value="GLYCOSYLTRANSFERASE WBBK-RELATED"/>
    <property type="match status" value="1"/>
</dbReference>
<evidence type="ECO:0000259" key="3">
    <source>
        <dbReference type="Pfam" id="PF13439"/>
    </source>
</evidence>
<feature type="domain" description="Glycosyltransferase subfamily 4-like N-terminal" evidence="3">
    <location>
        <begin position="17"/>
        <end position="166"/>
    </location>
</feature>
<dbReference type="GO" id="GO:0016757">
    <property type="term" value="F:glycosyltransferase activity"/>
    <property type="evidence" value="ECO:0007669"/>
    <property type="project" value="InterPro"/>
</dbReference>
<proteinExistence type="predicted"/>
<sequence>MNRKIYINGRFLLQPPTGVNRFAYELCKAFVELGIEFILICPSKVINKEYDIKDFNIWYFGFTSSHFWEQIILPLFFINKHNYILLNFTGLGPVIILKKIITIHDLAFLYNPLWYSFFYRIFYKILTPLCAKTSHKILTVSEFSKSEIIKFLNIRKDKIEVVYNAVPSVFYQKNKDNPFQNIHEKYILAVSSLDPRKNFEKLIKAFNKLNDPSIRLFIVGGKNNIYNHTYEEHDKNDRIVWLGRVSDRELINYYKYALCFVYPSLYEGFGIPPLEAMVSQCPVIASDINVFHEIYNKAVLYVNPTDEEQISDVIRLLINDEKLQRKLVDLGEKQSQLYSWKKSALKVIEILR</sequence>
<name>A0A1T3MA62_9FLAO</name>
<dbReference type="EMBL" id="MAHX01000020">
    <property type="protein sequence ID" value="OPC61532.1"/>
    <property type="molecule type" value="Genomic_DNA"/>
</dbReference>
<keyword evidence="1 4" id="KW-0808">Transferase</keyword>
<gene>
    <name evidence="4" type="ORF">BAZ10_10500</name>
</gene>
<comment type="caution">
    <text evidence="4">The sequence shown here is derived from an EMBL/GenBank/DDBJ whole genome shotgun (WGS) entry which is preliminary data.</text>
</comment>
<keyword evidence="5" id="KW-1185">Reference proteome</keyword>
<evidence type="ECO:0000259" key="2">
    <source>
        <dbReference type="Pfam" id="PF00534"/>
    </source>
</evidence>
<feature type="domain" description="Glycosyl transferase family 1" evidence="2">
    <location>
        <begin position="181"/>
        <end position="332"/>
    </location>
</feature>
<evidence type="ECO:0000313" key="5">
    <source>
        <dbReference type="Proteomes" id="UP000190813"/>
    </source>
</evidence>
<dbReference type="AlphaFoldDB" id="A0A1T3MA62"/>